<dbReference type="Proteomes" id="UP000093336">
    <property type="component" value="Unassembled WGS sequence"/>
</dbReference>
<dbReference type="SMART" id="SM00382">
    <property type="entry name" value="AAA"/>
    <property type="match status" value="1"/>
</dbReference>
<dbReference type="InterPro" id="IPR003439">
    <property type="entry name" value="ABC_transporter-like_ATP-bd"/>
</dbReference>
<dbReference type="GO" id="GO:0005886">
    <property type="term" value="C:plasma membrane"/>
    <property type="evidence" value="ECO:0007669"/>
    <property type="project" value="TreeGrafter"/>
</dbReference>
<evidence type="ECO:0000256" key="3">
    <source>
        <dbReference type="ARBA" id="ARBA00022840"/>
    </source>
</evidence>
<accession>A0A0W0UIB8</accession>
<dbReference type="EMBL" id="LYOZ01000001">
    <property type="protein sequence ID" value="OCH99392.1"/>
    <property type="molecule type" value="Genomic_DNA"/>
</dbReference>
<keyword evidence="9" id="KW-1185">Reference proteome</keyword>
<dbReference type="SUPFAM" id="SSF52540">
    <property type="entry name" value="P-loop containing nucleoside triphosphate hydrolases"/>
    <property type="match status" value="1"/>
</dbReference>
<dbReference type="GO" id="GO:0005524">
    <property type="term" value="F:ATP binding"/>
    <property type="evidence" value="ECO:0007669"/>
    <property type="project" value="UniProtKB-KW"/>
</dbReference>
<dbReference type="CDD" id="cd03255">
    <property type="entry name" value="ABC_MJ0796_LolCDE_FtsE"/>
    <property type="match status" value="1"/>
</dbReference>
<dbReference type="PROSITE" id="PS00211">
    <property type="entry name" value="ABC_TRANSPORTER_1"/>
    <property type="match status" value="1"/>
</dbReference>
<dbReference type="FunFam" id="3.40.50.300:FF:000032">
    <property type="entry name" value="Export ABC transporter ATP-binding protein"/>
    <property type="match status" value="1"/>
</dbReference>
<reference evidence="6 8" key="1">
    <citation type="submission" date="2015-11" db="EMBL/GenBank/DDBJ databases">
        <title>Genomic analysis of 38 Legionella species identifies large and diverse effector repertoires.</title>
        <authorList>
            <person name="Burstein D."/>
            <person name="Amaro F."/>
            <person name="Zusman T."/>
            <person name="Lifshitz Z."/>
            <person name="Cohen O."/>
            <person name="Gilbert J.A."/>
            <person name="Pupko T."/>
            <person name="Shuman H.A."/>
            <person name="Segal G."/>
        </authorList>
    </citation>
    <scope>NUCLEOTIDE SEQUENCE [LARGE SCALE GENOMIC DNA]</scope>
    <source>
        <strain evidence="6 8">JA-26-G1-E2</strain>
    </source>
</reference>
<gene>
    <name evidence="7" type="ORF">A8135_06815</name>
    <name evidence="6" type="ORF">Ljam_1844</name>
</gene>
<dbReference type="PROSITE" id="PS50893">
    <property type="entry name" value="ABC_TRANSPORTER_2"/>
    <property type="match status" value="1"/>
</dbReference>
<dbReference type="PANTHER" id="PTHR24220:SF86">
    <property type="entry name" value="ABC TRANSPORTER ABCH.1"/>
    <property type="match status" value="1"/>
</dbReference>
<organism evidence="6 8">
    <name type="scientific">Legionella jamestowniensis</name>
    <dbReference type="NCBI Taxonomy" id="455"/>
    <lineage>
        <taxon>Bacteria</taxon>
        <taxon>Pseudomonadati</taxon>
        <taxon>Pseudomonadota</taxon>
        <taxon>Gammaproteobacteria</taxon>
        <taxon>Legionellales</taxon>
        <taxon>Legionellaceae</taxon>
        <taxon>Legionella</taxon>
    </lineage>
</organism>
<evidence type="ECO:0000256" key="2">
    <source>
        <dbReference type="ARBA" id="ARBA00022741"/>
    </source>
</evidence>
<dbReference type="InterPro" id="IPR015854">
    <property type="entry name" value="ABC_transpr_LolD-like"/>
</dbReference>
<evidence type="ECO:0000313" key="8">
    <source>
        <dbReference type="Proteomes" id="UP000054715"/>
    </source>
</evidence>
<keyword evidence="1" id="KW-0813">Transport</keyword>
<dbReference type="Pfam" id="PF00005">
    <property type="entry name" value="ABC_tran"/>
    <property type="match status" value="1"/>
</dbReference>
<evidence type="ECO:0000256" key="1">
    <source>
        <dbReference type="ARBA" id="ARBA00022448"/>
    </source>
</evidence>
<feature type="domain" description="ABC transporter" evidence="5">
    <location>
        <begin position="5"/>
        <end position="224"/>
    </location>
</feature>
<evidence type="ECO:0000259" key="5">
    <source>
        <dbReference type="PROSITE" id="PS50893"/>
    </source>
</evidence>
<dbReference type="Proteomes" id="UP000054715">
    <property type="component" value="Unassembled WGS sequence"/>
</dbReference>
<keyword evidence="3 7" id="KW-0067">ATP-binding</keyword>
<evidence type="ECO:0000313" key="9">
    <source>
        <dbReference type="Proteomes" id="UP000093336"/>
    </source>
</evidence>
<dbReference type="InterPro" id="IPR027417">
    <property type="entry name" value="P-loop_NTPase"/>
</dbReference>
<dbReference type="InterPro" id="IPR017911">
    <property type="entry name" value="MacB-like_ATP-bd"/>
</dbReference>
<dbReference type="RefSeq" id="WP_058449751.1">
    <property type="nucleotide sequence ID" value="NZ_CAAAJF010000002.1"/>
</dbReference>
<dbReference type="STRING" id="455.Ljam_1844"/>
<evidence type="ECO:0000313" key="7">
    <source>
        <dbReference type="EMBL" id="OCH99392.1"/>
    </source>
</evidence>
<dbReference type="AlphaFoldDB" id="A0A0W0UIB8"/>
<reference evidence="7 9" key="2">
    <citation type="submission" date="2016-05" db="EMBL/GenBank/DDBJ databases">
        <authorList>
            <person name="Prochazka B."/>
            <person name="Indra A."/>
            <person name="Hasenberger P."/>
            <person name="Blaschitz M."/>
            <person name="Wagner L."/>
            <person name="Wewalka G."/>
            <person name="Sorschag S."/>
            <person name="Schmid D."/>
            <person name="Ruppitsch W."/>
        </authorList>
    </citation>
    <scope>NUCLEOTIDE SEQUENCE [LARGE SCALE GENOMIC DNA]</scope>
    <source>
        <strain evidence="7 9">974010_12</strain>
    </source>
</reference>
<evidence type="ECO:0000313" key="6">
    <source>
        <dbReference type="EMBL" id="KTD07649.1"/>
    </source>
</evidence>
<protein>
    <submittedName>
        <fullName evidence="6 7">ABC transporter ATP-binding protein</fullName>
    </submittedName>
</protein>
<dbReference type="GO" id="GO:0016887">
    <property type="term" value="F:ATP hydrolysis activity"/>
    <property type="evidence" value="ECO:0007669"/>
    <property type="project" value="InterPro"/>
</dbReference>
<comment type="caution">
    <text evidence="6">The sequence shown here is derived from an EMBL/GenBank/DDBJ whole genome shotgun (WGS) entry which is preliminary data.</text>
</comment>
<dbReference type="GO" id="GO:0022857">
    <property type="term" value="F:transmembrane transporter activity"/>
    <property type="evidence" value="ECO:0007669"/>
    <property type="project" value="UniProtKB-ARBA"/>
</dbReference>
<keyword evidence="2" id="KW-0547">Nucleotide-binding</keyword>
<dbReference type="InterPro" id="IPR017871">
    <property type="entry name" value="ABC_transporter-like_CS"/>
</dbReference>
<proteinExistence type="inferred from homology"/>
<dbReference type="Gene3D" id="3.40.50.300">
    <property type="entry name" value="P-loop containing nucleotide triphosphate hydrolases"/>
    <property type="match status" value="1"/>
</dbReference>
<evidence type="ECO:0000256" key="4">
    <source>
        <dbReference type="ARBA" id="ARBA00038388"/>
    </source>
</evidence>
<comment type="similarity">
    <text evidence="4">Belongs to the ABC transporter superfamily. Macrolide exporter (TC 3.A.1.122) family.</text>
</comment>
<dbReference type="EMBL" id="LNYG01000013">
    <property type="protein sequence ID" value="KTD07649.1"/>
    <property type="molecule type" value="Genomic_DNA"/>
</dbReference>
<name>A0A0W0UIB8_9GAMM</name>
<sequence>MSVLMRAEQLTKRLTGEVPVTLVCDITLAIQAGEFVVVTGPSGSGKSSLLYLLGLLDRPTEGKLWLLGENTATYSEDKLADMRLAQLGYVFQFHFLLPEFSALENVMLPMQRLGKLSKEAIKERAGNLLVSLGLAEQLHKLPKQLSGGQSQRVAIARALANEPPLILADEPTGNLDTASSMNVQTILRELAHQHQRAVVVVTHEPAFAAMADRVIHIVDGKIQS</sequence>
<dbReference type="GO" id="GO:1902495">
    <property type="term" value="C:transmembrane transporter complex"/>
    <property type="evidence" value="ECO:0007669"/>
    <property type="project" value="UniProtKB-ARBA"/>
</dbReference>
<dbReference type="PANTHER" id="PTHR24220">
    <property type="entry name" value="IMPORT ATP-BINDING PROTEIN"/>
    <property type="match status" value="1"/>
</dbReference>
<dbReference type="PATRIC" id="fig|455.5.peg.1942"/>
<dbReference type="InterPro" id="IPR003593">
    <property type="entry name" value="AAA+_ATPase"/>
</dbReference>